<evidence type="ECO:0000313" key="4">
    <source>
        <dbReference type="Proteomes" id="UP000235145"/>
    </source>
</evidence>
<keyword evidence="4" id="KW-1185">Reference proteome</keyword>
<proteinExistence type="inferred from homology"/>
<evidence type="ECO:0000313" key="3">
    <source>
        <dbReference type="EMBL" id="KAJ0209433.1"/>
    </source>
</evidence>
<organism evidence="3 4">
    <name type="scientific">Lactuca sativa</name>
    <name type="common">Garden lettuce</name>
    <dbReference type="NCBI Taxonomy" id="4236"/>
    <lineage>
        <taxon>Eukaryota</taxon>
        <taxon>Viridiplantae</taxon>
        <taxon>Streptophyta</taxon>
        <taxon>Embryophyta</taxon>
        <taxon>Tracheophyta</taxon>
        <taxon>Spermatophyta</taxon>
        <taxon>Magnoliopsida</taxon>
        <taxon>eudicotyledons</taxon>
        <taxon>Gunneridae</taxon>
        <taxon>Pentapetalae</taxon>
        <taxon>asterids</taxon>
        <taxon>campanulids</taxon>
        <taxon>Asterales</taxon>
        <taxon>Asteraceae</taxon>
        <taxon>Cichorioideae</taxon>
        <taxon>Cichorieae</taxon>
        <taxon>Lactucinae</taxon>
        <taxon>Lactuca</taxon>
    </lineage>
</organism>
<accession>A0A9R1VQJ1</accession>
<reference evidence="3 4" key="1">
    <citation type="journal article" date="2017" name="Nat. Commun.">
        <title>Genome assembly with in vitro proximity ligation data and whole-genome triplication in lettuce.</title>
        <authorList>
            <person name="Reyes-Chin-Wo S."/>
            <person name="Wang Z."/>
            <person name="Yang X."/>
            <person name="Kozik A."/>
            <person name="Arikit S."/>
            <person name="Song C."/>
            <person name="Xia L."/>
            <person name="Froenicke L."/>
            <person name="Lavelle D.O."/>
            <person name="Truco M.J."/>
            <person name="Xia R."/>
            <person name="Zhu S."/>
            <person name="Xu C."/>
            <person name="Xu H."/>
            <person name="Xu X."/>
            <person name="Cox K."/>
            <person name="Korf I."/>
            <person name="Meyers B.C."/>
            <person name="Michelmore R.W."/>
        </authorList>
    </citation>
    <scope>NUCLEOTIDE SEQUENCE [LARGE SCALE GENOMIC DNA]</scope>
    <source>
        <strain evidence="4">cv. Salinas</strain>
        <tissue evidence="3">Seedlings</tissue>
    </source>
</reference>
<sequence>MNVEKLQKMAGSVRTSGKGSVRRFRMRVNLAMISAIASGPIADFFGRKGGPVALDIGRLATGFGMGVFSYVMMNSSVLFAGLLPCVVLLVGLFFVPESPRWLLILRMLIQLSWKIYSFSQLNLNGIRLNKNAADKVYGGHI</sequence>
<evidence type="ECO:0000256" key="2">
    <source>
        <dbReference type="SAM" id="Phobius"/>
    </source>
</evidence>
<dbReference type="InterPro" id="IPR036259">
    <property type="entry name" value="MFS_trans_sf"/>
</dbReference>
<keyword evidence="2" id="KW-0472">Membrane</keyword>
<keyword evidence="2" id="KW-0812">Transmembrane</keyword>
<dbReference type="Gene3D" id="1.20.1250.20">
    <property type="entry name" value="MFS general substrate transporter like domains"/>
    <property type="match status" value="1"/>
</dbReference>
<gene>
    <name evidence="3" type="ORF">LSAT_V11C400191180</name>
</gene>
<protein>
    <recommendedName>
        <fullName evidence="5">Major facilitator superfamily (MFS) profile domain-containing protein</fullName>
    </recommendedName>
</protein>
<evidence type="ECO:0000256" key="1">
    <source>
        <dbReference type="ARBA" id="ARBA00044504"/>
    </source>
</evidence>
<evidence type="ECO:0008006" key="5">
    <source>
        <dbReference type="Google" id="ProtNLM"/>
    </source>
</evidence>
<dbReference type="EMBL" id="NBSK02000004">
    <property type="protein sequence ID" value="KAJ0209433.1"/>
    <property type="molecule type" value="Genomic_DNA"/>
</dbReference>
<dbReference type="Proteomes" id="UP000235145">
    <property type="component" value="Unassembled WGS sequence"/>
</dbReference>
<feature type="transmembrane region" description="Helical" evidence="2">
    <location>
        <begin position="28"/>
        <end position="46"/>
    </location>
</feature>
<name>A0A9R1VQJ1_LACSA</name>
<comment type="caution">
    <text evidence="3">The sequence shown here is derived from an EMBL/GenBank/DDBJ whole genome shotgun (WGS) entry which is preliminary data.</text>
</comment>
<feature type="transmembrane region" description="Helical" evidence="2">
    <location>
        <begin position="77"/>
        <end position="95"/>
    </location>
</feature>
<comment type="similarity">
    <text evidence="1">Belongs to the major facilitator superfamily. Phosphate:H(+) symporter (TC 2.A.1.9) family.</text>
</comment>
<keyword evidence="2" id="KW-1133">Transmembrane helix</keyword>
<dbReference type="AlphaFoldDB" id="A0A9R1VQJ1"/>